<proteinExistence type="predicted"/>
<accession>A0ABQ7N9R5</accession>
<dbReference type="Proteomes" id="UP000823674">
    <property type="component" value="Chromosome A03"/>
</dbReference>
<reference evidence="1 2" key="1">
    <citation type="submission" date="2021-03" db="EMBL/GenBank/DDBJ databases">
        <authorList>
            <person name="King G.J."/>
            <person name="Bancroft I."/>
            <person name="Baten A."/>
            <person name="Bloomfield J."/>
            <person name="Borpatragohain P."/>
            <person name="He Z."/>
            <person name="Irish N."/>
            <person name="Irwin J."/>
            <person name="Liu K."/>
            <person name="Mauleon R.P."/>
            <person name="Moore J."/>
            <person name="Morris R."/>
            <person name="Ostergaard L."/>
            <person name="Wang B."/>
            <person name="Wells R."/>
        </authorList>
    </citation>
    <scope>NUCLEOTIDE SEQUENCE [LARGE SCALE GENOMIC DNA]</scope>
    <source>
        <strain evidence="1">R-o-18</strain>
        <tissue evidence="1">Leaf</tissue>
    </source>
</reference>
<evidence type="ECO:0000313" key="1">
    <source>
        <dbReference type="EMBL" id="KAG5406946.1"/>
    </source>
</evidence>
<gene>
    <name evidence="1" type="primary">A03g507190.1_BraROA</name>
    <name evidence="1" type="ORF">IGI04_013064</name>
</gene>
<organism evidence="1 2">
    <name type="scientific">Brassica rapa subsp. trilocularis</name>
    <dbReference type="NCBI Taxonomy" id="1813537"/>
    <lineage>
        <taxon>Eukaryota</taxon>
        <taxon>Viridiplantae</taxon>
        <taxon>Streptophyta</taxon>
        <taxon>Embryophyta</taxon>
        <taxon>Tracheophyta</taxon>
        <taxon>Spermatophyta</taxon>
        <taxon>Magnoliopsida</taxon>
        <taxon>eudicotyledons</taxon>
        <taxon>Gunneridae</taxon>
        <taxon>Pentapetalae</taxon>
        <taxon>rosids</taxon>
        <taxon>malvids</taxon>
        <taxon>Brassicales</taxon>
        <taxon>Brassicaceae</taxon>
        <taxon>Brassiceae</taxon>
        <taxon>Brassica</taxon>
    </lineage>
</organism>
<protein>
    <submittedName>
        <fullName evidence="1">Uncharacterized protein</fullName>
    </submittedName>
</protein>
<comment type="caution">
    <text evidence="1">The sequence shown here is derived from an EMBL/GenBank/DDBJ whole genome shotgun (WGS) entry which is preliminary data.</text>
</comment>
<dbReference type="EMBL" id="JADBGQ010000003">
    <property type="protein sequence ID" value="KAG5406946.1"/>
    <property type="molecule type" value="Genomic_DNA"/>
</dbReference>
<sequence>MSIGHLIGRGRAAAVELRKFSSSFADKDKGGRRSALNQDVQSHVFFPLGISRTEISRTVRCFDHRGQHQFFELVFIVGLNTVINRYTTKMFH</sequence>
<name>A0ABQ7N9R5_BRACM</name>
<evidence type="ECO:0000313" key="2">
    <source>
        <dbReference type="Proteomes" id="UP000823674"/>
    </source>
</evidence>
<keyword evidence="2" id="KW-1185">Reference proteome</keyword>